<feature type="transmembrane region" description="Helical" evidence="1">
    <location>
        <begin position="50"/>
        <end position="74"/>
    </location>
</feature>
<dbReference type="InterPro" id="IPR050623">
    <property type="entry name" value="Glucan_succinyl_AcylTrfase"/>
</dbReference>
<dbReference type="PANTHER" id="PTHR36927:SF1">
    <property type="entry name" value="MDO-LIKE PROTEIN"/>
    <property type="match status" value="1"/>
</dbReference>
<keyword evidence="1" id="KW-0472">Membrane</keyword>
<name>A0A931HDV9_9SPHN</name>
<feature type="transmembrane region" description="Helical" evidence="1">
    <location>
        <begin position="358"/>
        <end position="378"/>
    </location>
</feature>
<dbReference type="AlphaFoldDB" id="A0A931HDV9"/>
<dbReference type="Pfam" id="PF01757">
    <property type="entry name" value="Acyl_transf_3"/>
    <property type="match status" value="1"/>
</dbReference>
<feature type="transmembrane region" description="Helical" evidence="1">
    <location>
        <begin position="332"/>
        <end position="352"/>
    </location>
</feature>
<feature type="transmembrane region" description="Helical" evidence="1">
    <location>
        <begin position="151"/>
        <end position="176"/>
    </location>
</feature>
<comment type="caution">
    <text evidence="3">The sequence shown here is derived from an EMBL/GenBank/DDBJ whole genome shotgun (WGS) entry which is preliminary data.</text>
</comment>
<dbReference type="RefSeq" id="WP_197164965.1">
    <property type="nucleotide sequence ID" value="NZ_JADZGI010000002.1"/>
</dbReference>
<dbReference type="EMBL" id="JADZGI010000002">
    <property type="protein sequence ID" value="MBH0113974.1"/>
    <property type="molecule type" value="Genomic_DNA"/>
</dbReference>
<keyword evidence="1" id="KW-1133">Transmembrane helix</keyword>
<reference evidence="3" key="1">
    <citation type="submission" date="2020-11" db="EMBL/GenBank/DDBJ databases">
        <title>Novosphingobium aureum sp. nov., a marine bacterium isolated from sediment of a salt flat.</title>
        <authorList>
            <person name="Yoo Y."/>
            <person name="Kim J.-J."/>
        </authorList>
    </citation>
    <scope>NUCLEOTIDE SEQUENCE</scope>
    <source>
        <strain evidence="3">YJ-S2-02</strain>
    </source>
</reference>
<sequence length="402" mass="44530">MTNGKPSTASKIHYLDSVRAGAMVLGIPFHAACVYAADHEWVIKSQQTSIVLFHFTVFIHSFRMPVFFFIAGFFSALTLGKASTVQAGHSLVPGRHAHRWLGDRCVRLGVPLIATFTCLNLAELHVLKVWATAHDSGSVITLEQPRAQGDLFAAAALHLWFLITLIIYSALAYAAYRLARGPLATLHARCRRASTGELLAILVAVATMLNTFWRSMLLVPALAQALALTGFTSTILWTAFYAPFFLLGAYCHVDRRLLERLTRPAPLAIAASLVVLTLRVSLPAFAPRSVDALRFALWTPSAFGGIYLVLMLGRAFFDRPSTLTRELVDASFTIYLFHHVVVVLAAIALLLVDWPIAAEFTVMTLVALFMPWSVHLLCRRSAFYRFFFNGIRPETGKRRQVA</sequence>
<accession>A0A931HDV9</accession>
<keyword evidence="3" id="KW-0012">Acyltransferase</keyword>
<organism evidence="3 4">
    <name type="scientific">Novosphingobium aureum</name>
    <dbReference type="NCBI Taxonomy" id="2792964"/>
    <lineage>
        <taxon>Bacteria</taxon>
        <taxon>Pseudomonadati</taxon>
        <taxon>Pseudomonadota</taxon>
        <taxon>Alphaproteobacteria</taxon>
        <taxon>Sphingomonadales</taxon>
        <taxon>Sphingomonadaceae</taxon>
        <taxon>Novosphingobium</taxon>
    </lineage>
</organism>
<dbReference type="GO" id="GO:0016747">
    <property type="term" value="F:acyltransferase activity, transferring groups other than amino-acyl groups"/>
    <property type="evidence" value="ECO:0007669"/>
    <property type="project" value="InterPro"/>
</dbReference>
<feature type="transmembrane region" description="Helical" evidence="1">
    <location>
        <begin position="265"/>
        <end position="286"/>
    </location>
</feature>
<dbReference type="PANTHER" id="PTHR36927">
    <property type="entry name" value="BLR4337 PROTEIN"/>
    <property type="match status" value="1"/>
</dbReference>
<protein>
    <submittedName>
        <fullName evidence="3">Acyltransferase family protein</fullName>
    </submittedName>
</protein>
<evidence type="ECO:0000256" key="1">
    <source>
        <dbReference type="SAM" id="Phobius"/>
    </source>
</evidence>
<proteinExistence type="predicted"/>
<keyword evidence="3" id="KW-0808">Transferase</keyword>
<evidence type="ECO:0000259" key="2">
    <source>
        <dbReference type="Pfam" id="PF01757"/>
    </source>
</evidence>
<dbReference type="Proteomes" id="UP000617634">
    <property type="component" value="Unassembled WGS sequence"/>
</dbReference>
<evidence type="ECO:0000313" key="3">
    <source>
        <dbReference type="EMBL" id="MBH0113974.1"/>
    </source>
</evidence>
<feature type="transmembrane region" description="Helical" evidence="1">
    <location>
        <begin position="196"/>
        <end position="213"/>
    </location>
</feature>
<evidence type="ECO:0000313" key="4">
    <source>
        <dbReference type="Proteomes" id="UP000617634"/>
    </source>
</evidence>
<dbReference type="InterPro" id="IPR002656">
    <property type="entry name" value="Acyl_transf_3_dom"/>
</dbReference>
<feature type="transmembrane region" description="Helical" evidence="1">
    <location>
        <begin position="225"/>
        <end position="253"/>
    </location>
</feature>
<keyword evidence="4" id="KW-1185">Reference proteome</keyword>
<keyword evidence="1" id="KW-0812">Transmembrane</keyword>
<feature type="transmembrane region" description="Helical" evidence="1">
    <location>
        <begin position="20"/>
        <end position="38"/>
    </location>
</feature>
<gene>
    <name evidence="3" type="ORF">I5E68_13585</name>
</gene>
<feature type="domain" description="Acyltransferase 3" evidence="2">
    <location>
        <begin position="12"/>
        <end position="372"/>
    </location>
</feature>
<feature type="transmembrane region" description="Helical" evidence="1">
    <location>
        <begin position="292"/>
        <end position="312"/>
    </location>
</feature>